<gene>
    <name evidence="1" type="ORF">CHUV0807_0473</name>
</gene>
<protein>
    <submittedName>
        <fullName evidence="1">Uncharacterized protein</fullName>
    </submittedName>
</protein>
<accession>A0A1C3H2H2</accession>
<reference evidence="2" key="1">
    <citation type="submission" date="2016-04" db="EMBL/GenBank/DDBJ databases">
        <authorList>
            <person name="Tagini F."/>
        </authorList>
    </citation>
    <scope>NUCLEOTIDE SEQUENCE [LARGE SCALE GENOMIC DNA]</scope>
    <source>
        <strain evidence="2">CHUV0807</strain>
    </source>
</reference>
<dbReference type="AlphaFoldDB" id="A0A1C3H2H2"/>
<proteinExistence type="predicted"/>
<organism evidence="1 2">
    <name type="scientific">Cardiobacterium hominis</name>
    <dbReference type="NCBI Taxonomy" id="2718"/>
    <lineage>
        <taxon>Bacteria</taxon>
        <taxon>Pseudomonadati</taxon>
        <taxon>Pseudomonadota</taxon>
        <taxon>Gammaproteobacteria</taxon>
        <taxon>Cardiobacteriales</taxon>
        <taxon>Cardiobacteriaceae</taxon>
        <taxon>Cardiobacterium</taxon>
    </lineage>
</organism>
<evidence type="ECO:0000313" key="2">
    <source>
        <dbReference type="Proteomes" id="UP000190837"/>
    </source>
</evidence>
<dbReference type="Proteomes" id="UP000190837">
    <property type="component" value="Unassembled WGS sequence"/>
</dbReference>
<dbReference type="EMBL" id="FKLO01000023">
    <property type="protein sequence ID" value="SAM58683.1"/>
    <property type="molecule type" value="Genomic_DNA"/>
</dbReference>
<sequence>MNVLIVAVGQVPPYRLPEAVRSATLYGVKYPVDGKQRPFFAVLSYGD</sequence>
<name>A0A1C3H2H2_9GAMM</name>
<evidence type="ECO:0000313" key="1">
    <source>
        <dbReference type="EMBL" id="SAM58683.1"/>
    </source>
</evidence>